<evidence type="ECO:0000313" key="1">
    <source>
        <dbReference type="EMBL" id="KAI9919290.1"/>
    </source>
</evidence>
<reference evidence="1 2" key="1">
    <citation type="journal article" date="2022" name="bioRxiv">
        <title>The genome of the oomycete Peronosclerospora sorghi, a cosmopolitan pathogen of maize and sorghum, is inflated with dispersed pseudogenes.</title>
        <authorList>
            <person name="Fletcher K."/>
            <person name="Martin F."/>
            <person name="Isakeit T."/>
            <person name="Cavanaugh K."/>
            <person name="Magill C."/>
            <person name="Michelmore R."/>
        </authorList>
    </citation>
    <scope>NUCLEOTIDE SEQUENCE [LARGE SCALE GENOMIC DNA]</scope>
    <source>
        <strain evidence="1">P6</strain>
    </source>
</reference>
<dbReference type="EMBL" id="CM047590">
    <property type="protein sequence ID" value="KAI9919290.1"/>
    <property type="molecule type" value="Genomic_DNA"/>
</dbReference>
<organism evidence="1 2">
    <name type="scientific">Peronosclerospora sorghi</name>
    <dbReference type="NCBI Taxonomy" id="230839"/>
    <lineage>
        <taxon>Eukaryota</taxon>
        <taxon>Sar</taxon>
        <taxon>Stramenopiles</taxon>
        <taxon>Oomycota</taxon>
        <taxon>Peronosporomycetes</taxon>
        <taxon>Peronosporales</taxon>
        <taxon>Peronosporaceae</taxon>
        <taxon>Peronosclerospora</taxon>
    </lineage>
</organism>
<dbReference type="Proteomes" id="UP001163321">
    <property type="component" value="Chromosome 11"/>
</dbReference>
<comment type="caution">
    <text evidence="1">The sequence shown here is derived from an EMBL/GenBank/DDBJ whole genome shotgun (WGS) entry which is preliminary data.</text>
</comment>
<keyword evidence="2" id="KW-1185">Reference proteome</keyword>
<gene>
    <name evidence="1" type="ORF">PsorP6_017586</name>
</gene>
<accession>A0ACC0WKU6</accession>
<protein>
    <submittedName>
        <fullName evidence="1">Uncharacterized protein</fullName>
    </submittedName>
</protein>
<evidence type="ECO:0000313" key="2">
    <source>
        <dbReference type="Proteomes" id="UP001163321"/>
    </source>
</evidence>
<proteinExistence type="predicted"/>
<name>A0ACC0WKU6_9STRA</name>
<sequence>MLETAFAGVTTTTTTSLAKKLTGLARGVCGTEAALRHELIQTRREKQALEALIAQQVRGGDVGCVLAERRTTQLEDFRAVVWQYERHVDTLERERCMLTHETRQLEDERNEIEAQVAASSGTSRMLKQALDEKEHERRALVERGEADRRRMSELERQCKEGGGEDWTTRDAHEFETRAGHVVTARNVEEQQANGADSDTTRGRERTEEEKHLEGATQVEHDPVDREHVEAVDRTTGAWLESQAVRATQAQNASQRFKRLHEQCESLETQLLSMEDRRLARIEFQTLGGGGMQQVERLLPEVHARLQAIHDGLTLCALHADRLLTLCAGLEATEASETHERAIVATAVRLLRFAFELHGRVTHEATAGTALAQRVLDALAQWYEDRSDGNASPTPSFPITSRETALILQNWIDGGPQGLDSSNPKVRSAAILAKRHILAARSRVASHLESQELEASVSETVKAAFEKAVYDPAKAQASAKRRVKDQEDAAPSRDDAAALFGRVDVSSHVDQGALG</sequence>